<dbReference type="InterPro" id="IPR015914">
    <property type="entry name" value="PAPs_N"/>
</dbReference>
<reference evidence="9" key="1">
    <citation type="submission" date="2021-01" db="EMBL/GenBank/DDBJ databases">
        <authorList>
            <person name="Corre E."/>
            <person name="Pelletier E."/>
            <person name="Niang G."/>
            <person name="Scheremetjew M."/>
            <person name="Finn R."/>
            <person name="Kale V."/>
            <person name="Holt S."/>
            <person name="Cochrane G."/>
            <person name="Meng A."/>
            <person name="Brown T."/>
            <person name="Cohen L."/>
        </authorList>
    </citation>
    <scope>NUCLEOTIDE SEQUENCE</scope>
    <source>
        <strain evidence="9">CCAP 1951/1</strain>
    </source>
</reference>
<dbReference type="SUPFAM" id="SSF56300">
    <property type="entry name" value="Metallo-dependent phosphatases"/>
    <property type="match status" value="1"/>
</dbReference>
<gene>
    <name evidence="9" type="ORF">NDES1114_LOCUS26863</name>
</gene>
<dbReference type="Pfam" id="PF16656">
    <property type="entry name" value="Pur_ac_phosph_N"/>
    <property type="match status" value="1"/>
</dbReference>
<accession>A0A7S1QH91</accession>
<dbReference type="EMBL" id="HBGF01040150">
    <property type="protein sequence ID" value="CAD9139472.1"/>
    <property type="molecule type" value="Transcribed_RNA"/>
</dbReference>
<dbReference type="AlphaFoldDB" id="A0A7S1QH91"/>
<sequence>MRLLATLALLALGAAAAITRKTATTPIEVQLSVEQPPGPFHHDTTVTLRWNVTAGEFDPNLDWVSSWWQPFPDSYIQYFNVTSNVGSATFTLLNARHPYTFQYFRGNTSVAIAAETATPDATYPMGVRTMFPGSDANEVTVMWSSNRSLAEDTIVQYGFAADALDFTVAVEKSLTYTAEELNTRLELPPIARRTGMFENINLRELRCDWQTCYNDFTANELWVEPGLQHVATLRNLAPNTKYFYRVGERGGLMSSVRHFQSKADPSPAASIQVLYVADAGAGYQTGSYAGSASHNACPIPGAGDVDGAQYVWDAIRADPRTALDTMSIMNGDVSYARGWPYVWELFHNETEDIFGTLPVMVSFGNHEFDYGHNPYQLCANGDSGGEAGISTGRRFNQDENHPWFYVKNGPAFIVSLSSEHDPIEQSLWLERDVFPNVDRKVTPWLIVFLHRPLYESSTFDDGPLTDAMRVAYTNLFVRFGVDLVLTGHAHYYDRLCAISSGECNTWGFRDVWNNYVNAALEPALAATCTLPGPSTANTSLQCQAACAKAQGAAATKLGNCTGMSFNASSLTCSLHTCAQPYELVPTPSASVWSMTKEAGASPVYVVDGTAGGTSVPTSTPFSPLTVYKDFMHWGYSRMNINGTHLVWRHHHIDTSVVDEFTLTRE</sequence>
<dbReference type="InterPro" id="IPR025733">
    <property type="entry name" value="PAPs_C"/>
</dbReference>
<comment type="subunit">
    <text evidence="2">Homodimer.</text>
</comment>
<keyword evidence="4 5" id="KW-0732">Signal</keyword>
<feature type="chain" id="PRO_5031605804" description="Purple acid phosphatase" evidence="5">
    <location>
        <begin position="17"/>
        <end position="665"/>
    </location>
</feature>
<dbReference type="Pfam" id="PF00149">
    <property type="entry name" value="Metallophos"/>
    <property type="match status" value="1"/>
</dbReference>
<feature type="domain" description="Purple acid phosphatase C-terminal" evidence="7">
    <location>
        <begin position="601"/>
        <end position="659"/>
    </location>
</feature>
<evidence type="ECO:0000256" key="1">
    <source>
        <dbReference type="ARBA" id="ARBA00004613"/>
    </source>
</evidence>
<evidence type="ECO:0000259" key="7">
    <source>
        <dbReference type="Pfam" id="PF14008"/>
    </source>
</evidence>
<protein>
    <recommendedName>
        <fullName evidence="5">Purple acid phosphatase</fullName>
        <ecNumber evidence="5">3.1.3.2</ecNumber>
    </recommendedName>
</protein>
<keyword evidence="5" id="KW-0378">Hydrolase</keyword>
<proteinExistence type="inferred from homology"/>
<evidence type="ECO:0000259" key="6">
    <source>
        <dbReference type="Pfam" id="PF00149"/>
    </source>
</evidence>
<dbReference type="GO" id="GO:0046872">
    <property type="term" value="F:metal ion binding"/>
    <property type="evidence" value="ECO:0007669"/>
    <property type="project" value="InterPro"/>
</dbReference>
<comment type="catalytic activity">
    <reaction evidence="5">
        <text>a phosphate monoester + H2O = an alcohol + phosphate</text>
        <dbReference type="Rhea" id="RHEA:15017"/>
        <dbReference type="ChEBI" id="CHEBI:15377"/>
        <dbReference type="ChEBI" id="CHEBI:30879"/>
        <dbReference type="ChEBI" id="CHEBI:43474"/>
        <dbReference type="ChEBI" id="CHEBI:67140"/>
        <dbReference type="EC" id="3.1.3.2"/>
    </reaction>
</comment>
<comment type="subcellular location">
    <subcellularLocation>
        <location evidence="1">Secreted</location>
    </subcellularLocation>
</comment>
<dbReference type="Pfam" id="PF14008">
    <property type="entry name" value="Metallophos_C"/>
    <property type="match status" value="1"/>
</dbReference>
<evidence type="ECO:0000256" key="2">
    <source>
        <dbReference type="ARBA" id="ARBA00011738"/>
    </source>
</evidence>
<organism evidence="9">
    <name type="scientific">Neobodo designis</name>
    <name type="common">Flagellated protozoan</name>
    <name type="synonym">Bodo designis</name>
    <dbReference type="NCBI Taxonomy" id="312471"/>
    <lineage>
        <taxon>Eukaryota</taxon>
        <taxon>Discoba</taxon>
        <taxon>Euglenozoa</taxon>
        <taxon>Kinetoplastea</taxon>
        <taxon>Metakinetoplastina</taxon>
        <taxon>Neobodonida</taxon>
        <taxon>Neobodo</taxon>
    </lineage>
</organism>
<dbReference type="InterPro" id="IPR004843">
    <property type="entry name" value="Calcineurin-like_PHP"/>
</dbReference>
<dbReference type="EC" id="3.1.3.2" evidence="5"/>
<feature type="signal peptide" evidence="5">
    <location>
        <begin position="1"/>
        <end position="16"/>
    </location>
</feature>
<dbReference type="GO" id="GO:0003993">
    <property type="term" value="F:acid phosphatase activity"/>
    <property type="evidence" value="ECO:0007669"/>
    <property type="project" value="UniProtKB-EC"/>
</dbReference>
<dbReference type="InterPro" id="IPR029052">
    <property type="entry name" value="Metallo-depent_PP-like"/>
</dbReference>
<evidence type="ECO:0000313" key="9">
    <source>
        <dbReference type="EMBL" id="CAD9139472.1"/>
    </source>
</evidence>
<dbReference type="InterPro" id="IPR008963">
    <property type="entry name" value="Purple_acid_Pase-like_N"/>
</dbReference>
<dbReference type="PANTHER" id="PTHR45778">
    <property type="entry name" value="PURPLE ACID PHOSPHATASE-RELATED"/>
    <property type="match status" value="1"/>
</dbReference>
<feature type="domain" description="Purple acid phosphatase N-terminal" evidence="8">
    <location>
        <begin position="124"/>
        <end position="260"/>
    </location>
</feature>
<comment type="similarity">
    <text evidence="5">Belongs to the metallophosphoesterase superfamily. Purple acid phosphatase family.</text>
</comment>
<dbReference type="SUPFAM" id="SSF49363">
    <property type="entry name" value="Purple acid phosphatase, N-terminal domain"/>
    <property type="match status" value="1"/>
</dbReference>
<evidence type="ECO:0000256" key="3">
    <source>
        <dbReference type="ARBA" id="ARBA00022525"/>
    </source>
</evidence>
<dbReference type="Gene3D" id="2.60.40.380">
    <property type="entry name" value="Purple acid phosphatase-like, N-terminal"/>
    <property type="match status" value="1"/>
</dbReference>
<name>A0A7S1QH91_NEODS</name>
<evidence type="ECO:0000259" key="8">
    <source>
        <dbReference type="Pfam" id="PF16656"/>
    </source>
</evidence>
<dbReference type="GO" id="GO:0005576">
    <property type="term" value="C:extracellular region"/>
    <property type="evidence" value="ECO:0007669"/>
    <property type="project" value="UniProtKB-SubCell"/>
</dbReference>
<keyword evidence="3" id="KW-0964">Secreted</keyword>
<dbReference type="Gene3D" id="3.60.21.10">
    <property type="match status" value="1"/>
</dbReference>
<evidence type="ECO:0000256" key="4">
    <source>
        <dbReference type="ARBA" id="ARBA00022729"/>
    </source>
</evidence>
<feature type="domain" description="Calcineurin-like phosphoesterase" evidence="6">
    <location>
        <begin position="328"/>
        <end position="492"/>
    </location>
</feature>
<evidence type="ECO:0000256" key="5">
    <source>
        <dbReference type="RuleBase" id="RU361203"/>
    </source>
</evidence>